<evidence type="ECO:0000256" key="1">
    <source>
        <dbReference type="SAM" id="Phobius"/>
    </source>
</evidence>
<dbReference type="Proteomes" id="UP000028194">
    <property type="component" value="Chromosome"/>
</dbReference>
<feature type="transmembrane region" description="Helical" evidence="1">
    <location>
        <begin position="161"/>
        <end position="180"/>
    </location>
</feature>
<dbReference type="AlphaFoldDB" id="A0A075MXF8"/>
<evidence type="ECO:0000313" key="2">
    <source>
        <dbReference type="EMBL" id="AIF83989.1"/>
    </source>
</evidence>
<name>A0A075MXF8_9ARCH</name>
<dbReference type="HOGENOM" id="CLU_123710_0_0_2"/>
<reference evidence="2 3" key="1">
    <citation type="journal article" date="2014" name="PLoS ONE">
        <title>Genome Sequence of Candidatus Nitrososphaera evergladensis from Group I.1b Enriched from Everglades Soil Reveals Novel Genomic Features of the Ammonia-Oxidizing Archaea.</title>
        <authorList>
            <person name="Zhalnina K.V."/>
            <person name="Dias R."/>
            <person name="Leonard M.T."/>
            <person name="Dorr de Quadros P."/>
            <person name="Camargo F.A."/>
            <person name="Drew J.C."/>
            <person name="Farmerie W.G."/>
            <person name="Daroub S.H."/>
            <person name="Triplett E.W."/>
        </authorList>
    </citation>
    <scope>NUCLEOTIDE SEQUENCE [LARGE SCALE GENOMIC DNA]</scope>
    <source>
        <strain evidence="2 3">SR1</strain>
    </source>
</reference>
<gene>
    <name evidence="2" type="ORF">NTE_01930</name>
</gene>
<evidence type="ECO:0000313" key="3">
    <source>
        <dbReference type="Proteomes" id="UP000028194"/>
    </source>
</evidence>
<organism evidence="2 3">
    <name type="scientific">Candidatus Nitrososphaera evergladensis SR1</name>
    <dbReference type="NCBI Taxonomy" id="1459636"/>
    <lineage>
        <taxon>Archaea</taxon>
        <taxon>Nitrososphaerota</taxon>
        <taxon>Nitrososphaeria</taxon>
        <taxon>Nitrososphaerales</taxon>
        <taxon>Nitrososphaeraceae</taxon>
        <taxon>Nitrososphaera</taxon>
    </lineage>
</organism>
<proteinExistence type="predicted"/>
<keyword evidence="1" id="KW-0472">Membrane</keyword>
<protein>
    <submittedName>
        <fullName evidence="2">Uncharacterized protein</fullName>
    </submittedName>
</protein>
<accession>A0A075MXF8</accession>
<keyword evidence="3" id="KW-1185">Reference proteome</keyword>
<keyword evidence="1" id="KW-0812">Transmembrane</keyword>
<dbReference type="EMBL" id="CP007174">
    <property type="protein sequence ID" value="AIF83989.1"/>
    <property type="molecule type" value="Genomic_DNA"/>
</dbReference>
<feature type="transmembrane region" description="Helical" evidence="1">
    <location>
        <begin position="136"/>
        <end position="155"/>
    </location>
</feature>
<feature type="transmembrane region" description="Helical" evidence="1">
    <location>
        <begin position="108"/>
        <end position="129"/>
    </location>
</feature>
<dbReference type="KEGG" id="nev:NTE_01930"/>
<keyword evidence="1" id="KW-1133">Transmembrane helix</keyword>
<sequence length="196" mass="19848">MSKLRHALSIGLAAATLAVVLTYVLGAPALLQTAQAEEGHNLFMSIIKGITGGHSSMAQMHGGGGAPASDSQQMQQGMSESQMQEMKQQGTMGLIANNILGSPKTLPAGGLAVNVVTGAIAFSIAAFVISWKQRSFAVAGLLAASGVILMILPLANINFVIPGPIIGVIVGLAILALGVAKGIGTARPTAVSARKR</sequence>